<dbReference type="OrthoDB" id="4485191at2"/>
<name>A0A161XC87_9CELL</name>
<keyword evidence="1" id="KW-0472">Membrane</keyword>
<evidence type="ECO:0000313" key="2">
    <source>
        <dbReference type="EMBL" id="KZM34197.1"/>
    </source>
</evidence>
<comment type="caution">
    <text evidence="2">The sequence shown here is derived from an EMBL/GenBank/DDBJ whole genome shotgun (WGS) entry which is preliminary data.</text>
</comment>
<reference evidence="2 3" key="1">
    <citation type="submission" date="2016-01" db="EMBL/GenBank/DDBJ databases">
        <title>Genome sequence of Oerskovia enterophila VJag, an agar and cellulose degrading bacterium.</title>
        <authorList>
            <person name="Poehlein A."/>
            <person name="Jag V."/>
            <person name="Bengelsdorf F."/>
            <person name="Duerre P."/>
            <person name="Daniel R."/>
        </authorList>
    </citation>
    <scope>NUCLEOTIDE SEQUENCE [LARGE SCALE GENOMIC DNA]</scope>
    <source>
        <strain evidence="2 3">VJag</strain>
    </source>
</reference>
<gene>
    <name evidence="2" type="ORF">OJAG_30260</name>
</gene>
<dbReference type="STRING" id="43678.OJAG_30260"/>
<feature type="transmembrane region" description="Helical" evidence="1">
    <location>
        <begin position="479"/>
        <end position="500"/>
    </location>
</feature>
<evidence type="ECO:0008006" key="4">
    <source>
        <dbReference type="Google" id="ProtNLM"/>
    </source>
</evidence>
<protein>
    <recommendedName>
        <fullName evidence="4">Transposase DDE domain protein</fullName>
    </recommendedName>
</protein>
<keyword evidence="1" id="KW-1133">Transmembrane helix</keyword>
<dbReference type="Proteomes" id="UP000076447">
    <property type="component" value="Unassembled WGS sequence"/>
</dbReference>
<keyword evidence="1" id="KW-0812">Transmembrane</keyword>
<dbReference type="AlphaFoldDB" id="A0A161XC87"/>
<sequence length="540" mass="60416">MSLALATAQRPSPEASTVRAHQIPLTVNQRLRRAYAYAHSPEALRLVAATHRTKGRRRLYPVEAVLAAIVFHCLKAPERLLFTDIAAELKILTKSQRLKLGFPINCAMKYARLYSGYRALLREIESGTCSVHNHELEADPRTGDMWPCPPTCYYIAANLDEFAVRMILTSIPATVPIPPTVAIDSTDFESHARPRHRSIDENGDTYWSADHDAAWGYRTSTDRRPTSRFHGYSTHAITGCPSVGGEPIPQLALGIAVRPGSRGSAPAALSLLDAFHATRHRADEVLLDRGYTTASAENLAHPLRNRGIRLVMDLHISQRGTRPGPRAGTIWQDGHLYSSALPQALRDLEPPKPTDTAAEKARTHELFDAREPFRLVPHSRHDDARGTQRLKGPALAGHVRCPNTPATMRLGPAVPTTNCTQGEPCGCGVTLTVPDTLRARDRQHLPWRSTTWAQSFARRSLIEGLFGNIRYNTTSMNRGYLRVFGLTATTFMLTLAFAGYNMRHLHHWYIERGLPDPWQIELDEKPHRHEPDWIYRTRGP</sequence>
<dbReference type="PATRIC" id="fig|43678.3.peg.3173"/>
<organism evidence="2 3">
    <name type="scientific">Oerskovia enterophila</name>
    <dbReference type="NCBI Taxonomy" id="43678"/>
    <lineage>
        <taxon>Bacteria</taxon>
        <taxon>Bacillati</taxon>
        <taxon>Actinomycetota</taxon>
        <taxon>Actinomycetes</taxon>
        <taxon>Micrococcales</taxon>
        <taxon>Cellulomonadaceae</taxon>
        <taxon>Oerskovia</taxon>
    </lineage>
</organism>
<accession>A0A161XC87</accession>
<dbReference type="EMBL" id="LRIE01000081">
    <property type="protein sequence ID" value="KZM34197.1"/>
    <property type="molecule type" value="Genomic_DNA"/>
</dbReference>
<proteinExistence type="predicted"/>
<evidence type="ECO:0000256" key="1">
    <source>
        <dbReference type="SAM" id="Phobius"/>
    </source>
</evidence>
<dbReference type="RefSeq" id="WP_068709477.1">
    <property type="nucleotide sequence ID" value="NZ_LRIE01000081.1"/>
</dbReference>
<evidence type="ECO:0000313" key="3">
    <source>
        <dbReference type="Proteomes" id="UP000076447"/>
    </source>
</evidence>